<dbReference type="STRING" id="1219011.GCA_001895045_04003"/>
<dbReference type="RefSeq" id="WP_072704602.1">
    <property type="nucleotide sequence ID" value="NZ_JAFBBL010000001.1"/>
</dbReference>
<dbReference type="KEGG" id="rcr:NCTC10994_03701"/>
<dbReference type="PANTHER" id="PTHR30590:SF2">
    <property type="entry name" value="INNER MEMBRANE PROTEIN"/>
    <property type="match status" value="1"/>
</dbReference>
<evidence type="ECO:0000313" key="5">
    <source>
        <dbReference type="Proteomes" id="UP000249091"/>
    </source>
</evidence>
<feature type="transmembrane region" description="Helical" evidence="2">
    <location>
        <begin position="333"/>
        <end position="356"/>
    </location>
</feature>
<proteinExistence type="predicted"/>
<feature type="transmembrane region" description="Helical" evidence="2">
    <location>
        <begin position="64"/>
        <end position="82"/>
    </location>
</feature>
<dbReference type="EMBL" id="LS483468">
    <property type="protein sequence ID" value="SQI37655.1"/>
    <property type="molecule type" value="Genomic_DNA"/>
</dbReference>
<dbReference type="InterPro" id="IPR007349">
    <property type="entry name" value="DUF418"/>
</dbReference>
<evidence type="ECO:0000256" key="2">
    <source>
        <dbReference type="SAM" id="Phobius"/>
    </source>
</evidence>
<sequence>MSTTPRYAALDILRGIAILGTLGTNIWIFTNAEGLVGYINGTGRATGQWSFVQDVLQQVTQGKFLGLLTIMFGIGLAIQHRSAAGRGLPWPGKYPWRAALLMIDGVLHYFLFTEFDVLTGYAITGLVVAFVLSTGVQSQRIWIACALALHAAMLAVATAALAALPPNPGNRTLSPNPYADGTFWDLVVFRAENFALFRLETIFILPLSIALFLIGARLFAGGILDPGRARLRRTLMIVGFGGALPLDFALGLFGSDAGLVLGRYGTAPIVAFALLAAVAQRYADGRAPGSIGSALAPVGRMALSCYILQNVLCSIVCYGWGLGLASRLDGSTIVPATVALFAAVSATLMVVARLWLTRFERGPVEWLWNVSYQALAGGSDSPASAAVPPPVSVSRADR</sequence>
<dbReference type="PANTHER" id="PTHR30590">
    <property type="entry name" value="INNER MEMBRANE PROTEIN"/>
    <property type="match status" value="1"/>
</dbReference>
<reference evidence="4 5" key="1">
    <citation type="submission" date="2018-06" db="EMBL/GenBank/DDBJ databases">
        <authorList>
            <consortium name="Pathogen Informatics"/>
            <person name="Doyle S."/>
        </authorList>
    </citation>
    <scope>NUCLEOTIDE SEQUENCE [LARGE SCALE GENOMIC DNA]</scope>
    <source>
        <strain evidence="4 5">NCTC10994</strain>
    </source>
</reference>
<feature type="transmembrane region" description="Helical" evidence="2">
    <location>
        <begin position="261"/>
        <end position="280"/>
    </location>
</feature>
<gene>
    <name evidence="4" type="ORF">NCTC10994_03701</name>
</gene>
<keyword evidence="2" id="KW-0812">Transmembrane</keyword>
<dbReference type="AlphaFoldDB" id="A0A2X4XCV6"/>
<organism evidence="4 5">
    <name type="scientific">Rhodococcus coprophilus</name>
    <dbReference type="NCBI Taxonomy" id="38310"/>
    <lineage>
        <taxon>Bacteria</taxon>
        <taxon>Bacillati</taxon>
        <taxon>Actinomycetota</taxon>
        <taxon>Actinomycetes</taxon>
        <taxon>Mycobacteriales</taxon>
        <taxon>Nocardiaceae</taxon>
        <taxon>Rhodococcus</taxon>
    </lineage>
</organism>
<keyword evidence="2" id="KW-1133">Transmembrane helix</keyword>
<dbReference type="Pfam" id="PF04235">
    <property type="entry name" value="DUF418"/>
    <property type="match status" value="1"/>
</dbReference>
<keyword evidence="5" id="KW-1185">Reference proteome</keyword>
<evidence type="ECO:0000259" key="3">
    <source>
        <dbReference type="Pfam" id="PF04235"/>
    </source>
</evidence>
<feature type="transmembrane region" description="Helical" evidence="2">
    <location>
        <begin position="202"/>
        <end position="223"/>
    </location>
</feature>
<feature type="transmembrane region" description="Helical" evidence="2">
    <location>
        <begin position="118"/>
        <end position="136"/>
    </location>
</feature>
<protein>
    <submittedName>
        <fullName evidence="4">Predicted membrane protein</fullName>
    </submittedName>
</protein>
<feature type="transmembrane region" description="Helical" evidence="2">
    <location>
        <begin position="235"/>
        <end position="255"/>
    </location>
</feature>
<feature type="transmembrane region" description="Helical" evidence="2">
    <location>
        <begin position="12"/>
        <end position="30"/>
    </location>
</feature>
<name>A0A2X4XCV6_9NOCA</name>
<dbReference type="InterPro" id="IPR052529">
    <property type="entry name" value="Bact_Transport_Assoc"/>
</dbReference>
<dbReference type="Proteomes" id="UP000249091">
    <property type="component" value="Chromosome 1"/>
</dbReference>
<feature type="transmembrane region" description="Helical" evidence="2">
    <location>
        <begin position="301"/>
        <end position="321"/>
    </location>
</feature>
<evidence type="ECO:0000256" key="1">
    <source>
        <dbReference type="SAM" id="MobiDB-lite"/>
    </source>
</evidence>
<feature type="region of interest" description="Disordered" evidence="1">
    <location>
        <begin position="378"/>
        <end position="398"/>
    </location>
</feature>
<accession>A0A2X4XCV6</accession>
<feature type="transmembrane region" description="Helical" evidence="2">
    <location>
        <begin position="141"/>
        <end position="164"/>
    </location>
</feature>
<feature type="domain" description="DUF418" evidence="3">
    <location>
        <begin position="229"/>
        <end position="368"/>
    </location>
</feature>
<evidence type="ECO:0000313" key="4">
    <source>
        <dbReference type="EMBL" id="SQI37655.1"/>
    </source>
</evidence>
<keyword evidence="2" id="KW-0472">Membrane</keyword>